<dbReference type="Pfam" id="PF00501">
    <property type="entry name" value="AMP-binding"/>
    <property type="match status" value="1"/>
</dbReference>
<accession>A0A4P9VIA7</accession>
<proteinExistence type="predicted"/>
<feature type="transmembrane region" description="Helical" evidence="1">
    <location>
        <begin position="83"/>
        <end position="102"/>
    </location>
</feature>
<feature type="domain" description="AMP-dependent synthetase/ligase" evidence="2">
    <location>
        <begin position="24"/>
        <end position="397"/>
    </location>
</feature>
<evidence type="ECO:0000313" key="4">
    <source>
        <dbReference type="Proteomes" id="UP000257039"/>
    </source>
</evidence>
<dbReference type="Gene3D" id="3.40.50.12780">
    <property type="entry name" value="N-terminal domain of ligase-like"/>
    <property type="match status" value="1"/>
</dbReference>
<protein>
    <recommendedName>
        <fullName evidence="2">AMP-dependent synthetase/ligase domain-containing protein</fullName>
    </recommendedName>
</protein>
<organism evidence="3 4">
    <name type="scientific">Zooshikella ganghwensis</name>
    <dbReference type="NCBI Taxonomy" id="202772"/>
    <lineage>
        <taxon>Bacteria</taxon>
        <taxon>Pseudomonadati</taxon>
        <taxon>Pseudomonadota</taxon>
        <taxon>Gammaproteobacteria</taxon>
        <taxon>Oceanospirillales</taxon>
        <taxon>Zooshikellaceae</taxon>
        <taxon>Zooshikella</taxon>
    </lineage>
</organism>
<dbReference type="EMBL" id="NDXW01000001">
    <property type="protein sequence ID" value="RDH42094.1"/>
    <property type="molecule type" value="Genomic_DNA"/>
</dbReference>
<dbReference type="InterPro" id="IPR000873">
    <property type="entry name" value="AMP-dep_synth/lig_dom"/>
</dbReference>
<keyword evidence="1" id="KW-0812">Transmembrane</keyword>
<keyword evidence="1" id="KW-1133">Transmembrane helix</keyword>
<dbReference type="PANTHER" id="PTHR43201">
    <property type="entry name" value="ACYL-COA SYNTHETASE"/>
    <property type="match status" value="1"/>
</dbReference>
<reference evidence="3 4" key="1">
    <citation type="submission" date="2017-04" db="EMBL/GenBank/DDBJ databases">
        <title>Draft genome sequence of Zooshikella ganghwensis VG4 isolated from Red Sea sediments.</title>
        <authorList>
            <person name="Rehman Z."/>
            <person name="Alam I."/>
            <person name="Kamau A."/>
            <person name="Bajic V."/>
            <person name="Leiknes T."/>
        </authorList>
    </citation>
    <scope>NUCLEOTIDE SEQUENCE [LARGE SCALE GENOMIC DNA]</scope>
    <source>
        <strain evidence="3 4">VG4</strain>
    </source>
</reference>
<comment type="caution">
    <text evidence="3">The sequence shown here is derived from an EMBL/GenBank/DDBJ whole genome shotgun (WGS) entry which is preliminary data.</text>
</comment>
<dbReference type="InterPro" id="IPR020845">
    <property type="entry name" value="AMP-binding_CS"/>
</dbReference>
<evidence type="ECO:0000256" key="1">
    <source>
        <dbReference type="SAM" id="Phobius"/>
    </source>
</evidence>
<keyword evidence="4" id="KW-1185">Reference proteome</keyword>
<name>A0A4P9VIA7_9GAMM</name>
<dbReference type="AlphaFoldDB" id="A0A4P9VIA7"/>
<dbReference type="Proteomes" id="UP000257039">
    <property type="component" value="Unassembled WGS sequence"/>
</dbReference>
<keyword evidence="1" id="KW-0472">Membrane</keyword>
<dbReference type="InterPro" id="IPR042099">
    <property type="entry name" value="ANL_N_sf"/>
</dbReference>
<dbReference type="GO" id="GO:0006631">
    <property type="term" value="P:fatty acid metabolic process"/>
    <property type="evidence" value="ECO:0007669"/>
    <property type="project" value="TreeGrafter"/>
</dbReference>
<dbReference type="RefSeq" id="WP_094785649.1">
    <property type="nucleotide sequence ID" value="NZ_NDXW01000001.1"/>
</dbReference>
<gene>
    <name evidence="3" type="ORF">B9G39_00800</name>
</gene>
<evidence type="ECO:0000259" key="2">
    <source>
        <dbReference type="Pfam" id="PF00501"/>
    </source>
</evidence>
<dbReference type="PANTHER" id="PTHR43201:SF32">
    <property type="entry name" value="2-SUCCINYLBENZOATE--COA LIGASE, CHLOROPLASTIC_PEROXISOMAL"/>
    <property type="match status" value="1"/>
</dbReference>
<dbReference type="PROSITE" id="PS00455">
    <property type="entry name" value="AMP_BINDING"/>
    <property type="match status" value="1"/>
</dbReference>
<sequence length="535" mass="59646">MSAVPTIAHNKITNAAQLPLQVMAMYPEQTALLLLNKLDETKKSNKAISYGQLNQHVQQLQQALTQYGFKPKDRVVVLLRPSINLYALLIALLSLGLIAVFVDPKMGSKRIGQTLRKSHCLAIVGERRLLRWRWLMPTLWQIPAVSIEELLQTSPQQTAQQARTNPFLDCSDNDNALITYTSGSTGLPKGAARTHQSLITQHQALQRLWRDQPGTTVMTQLPVMALHFLSSGVSTLFVNLNGNRLTPNQLQQLMQKAKQQNVTRIIGFPRLVEILTRHLLAKEQTWTEINYIAIGGCSVSVRLCRQMKLAFPNARIEVIYGATEAEPITSVSIDEVINESSPNGYLVGKPASVAEVLIVPTMDSATGLDEGTLLARKLPPGVIGEVLVKGPHVIKQYVDNEELTQSLKVPTADGQVWHRTGDTGYFDGRGRLWLTGRIKDIIELADMTIYPYPLECRVEMLPGVINGILVACRGKATLALVASAKANRQHIADEVQRICHQLEVPLPRLSWMNQLPFDRRHHSKVDRQLLRQQLS</sequence>
<dbReference type="SUPFAM" id="SSF56801">
    <property type="entry name" value="Acetyl-CoA synthetase-like"/>
    <property type="match status" value="1"/>
</dbReference>
<evidence type="ECO:0000313" key="3">
    <source>
        <dbReference type="EMBL" id="RDH42094.1"/>
    </source>
</evidence>
<dbReference type="GO" id="GO:0031956">
    <property type="term" value="F:medium-chain fatty acid-CoA ligase activity"/>
    <property type="evidence" value="ECO:0007669"/>
    <property type="project" value="TreeGrafter"/>
</dbReference>